<dbReference type="AlphaFoldDB" id="A0A6C0DC47"/>
<accession>A0A6C0DC47</accession>
<name>A0A6C0DC47_9ZZZZ</name>
<dbReference type="EMBL" id="MN739578">
    <property type="protein sequence ID" value="QHT14077.1"/>
    <property type="molecule type" value="Genomic_DNA"/>
</dbReference>
<sequence length="277" mass="32997">MGAIEFFKNSIIMNIEKTKERTTEIKSIAINKIQKYELDVKAFEWFLFCINQSNKVVIYFDHIYETNPKVQKVTDHFIYFFRYVYSAISNQKIEPMKTNWICTSVLMKRNTNLVGEEIYFNDTYEYMNTNEFMDTLKESCGDISSIVASTDNILEGMVTMKMGDQYINRIFFNKNEAKVETELPLVPSKHRFISVKYTHPNMDEPIFIDIDKEYYYANNEILSPLFIKRYLEYQPLVYDFNMDYEVEIIDNDINNYKITSKQYILLADSTYVIKNIE</sequence>
<organism evidence="1">
    <name type="scientific">viral metagenome</name>
    <dbReference type="NCBI Taxonomy" id="1070528"/>
    <lineage>
        <taxon>unclassified sequences</taxon>
        <taxon>metagenomes</taxon>
        <taxon>organismal metagenomes</taxon>
    </lineage>
</organism>
<proteinExistence type="predicted"/>
<reference evidence="1" key="1">
    <citation type="journal article" date="2020" name="Nature">
        <title>Giant virus diversity and host interactions through global metagenomics.</title>
        <authorList>
            <person name="Schulz F."/>
            <person name="Roux S."/>
            <person name="Paez-Espino D."/>
            <person name="Jungbluth S."/>
            <person name="Walsh D.A."/>
            <person name="Denef V.J."/>
            <person name="McMahon K.D."/>
            <person name="Konstantinidis K.T."/>
            <person name="Eloe-Fadrosh E.A."/>
            <person name="Kyrpides N.C."/>
            <person name="Woyke T."/>
        </authorList>
    </citation>
    <scope>NUCLEOTIDE SEQUENCE</scope>
    <source>
        <strain evidence="1">GVMAG-M-3300023174-134</strain>
    </source>
</reference>
<evidence type="ECO:0000313" key="1">
    <source>
        <dbReference type="EMBL" id="QHT14077.1"/>
    </source>
</evidence>
<protein>
    <submittedName>
        <fullName evidence="1">Uncharacterized protein</fullName>
    </submittedName>
</protein>